<sequence length="314" mass="34458">MLLVLTSVRSRFLVGLTTQAVSSIFIIFRALVWLGTVSMALGFCCYKSTWIPSGLGKLVNLRHLNLSNSEFSGQIPVEISGLTRLVSLDFSIWSLHVLRLENPYYVLKLEDPNLSMLVRNLMRLAELHLQGVDLSAEGHNWGRALSSLPRLRVLNLADCLLSGPIDSSLAELRSLSVIRLGRNNISAPVPEFLGPIPSSLGNLQNLESLDLSSNTLTGNIPQQLGGLNFLEVLNLSHNQLEGRIPKGNQLQTFSEDFFKDNKGLCNCTKPEVLLQSASALRDDLQSPEVKLGADTPMLKSAIIGATFRAEIERA</sequence>
<dbReference type="InterPro" id="IPR032675">
    <property type="entry name" value="LRR_dom_sf"/>
</dbReference>
<evidence type="ECO:0000256" key="2">
    <source>
        <dbReference type="ARBA" id="ARBA00022692"/>
    </source>
</evidence>
<name>A0AAV5J6M6_9ROSI</name>
<evidence type="ECO:0000256" key="1">
    <source>
        <dbReference type="ARBA" id="ARBA00004479"/>
    </source>
</evidence>
<dbReference type="Pfam" id="PF00560">
    <property type="entry name" value="LRR_1"/>
    <property type="match status" value="2"/>
</dbReference>
<protein>
    <submittedName>
        <fullName evidence="9">Uncharacterized protein</fullName>
    </submittedName>
</protein>
<evidence type="ECO:0000313" key="10">
    <source>
        <dbReference type="Proteomes" id="UP001054252"/>
    </source>
</evidence>
<dbReference type="PANTHER" id="PTHR48061:SF2">
    <property type="entry name" value="RECEPTOR LIKE PROTEIN 30-LIKE"/>
    <property type="match status" value="1"/>
</dbReference>
<dbReference type="Pfam" id="PF13855">
    <property type="entry name" value="LRR_8"/>
    <property type="match status" value="1"/>
</dbReference>
<dbReference type="AlphaFoldDB" id="A0AAV5J6M6"/>
<dbReference type="SUPFAM" id="SSF52058">
    <property type="entry name" value="L domain-like"/>
    <property type="match status" value="1"/>
</dbReference>
<evidence type="ECO:0000256" key="3">
    <source>
        <dbReference type="ARBA" id="ARBA00022729"/>
    </source>
</evidence>
<comment type="subcellular location">
    <subcellularLocation>
        <location evidence="1">Membrane</location>
        <topology evidence="1">Single-pass type I membrane protein</topology>
    </subcellularLocation>
</comment>
<comment type="caution">
    <text evidence="9">The sequence shown here is derived from an EMBL/GenBank/DDBJ whole genome shotgun (WGS) entry which is preliminary data.</text>
</comment>
<reference evidence="9 10" key="1">
    <citation type="journal article" date="2021" name="Commun. Biol.">
        <title>The genome of Shorea leprosula (Dipterocarpaceae) highlights the ecological relevance of drought in aseasonal tropical rainforests.</title>
        <authorList>
            <person name="Ng K.K.S."/>
            <person name="Kobayashi M.J."/>
            <person name="Fawcett J.A."/>
            <person name="Hatakeyama M."/>
            <person name="Paape T."/>
            <person name="Ng C.H."/>
            <person name="Ang C.C."/>
            <person name="Tnah L.H."/>
            <person name="Lee C.T."/>
            <person name="Nishiyama T."/>
            <person name="Sese J."/>
            <person name="O'Brien M.J."/>
            <person name="Copetti D."/>
            <person name="Mohd Noor M.I."/>
            <person name="Ong R.C."/>
            <person name="Putra M."/>
            <person name="Sireger I.Z."/>
            <person name="Indrioko S."/>
            <person name="Kosugi Y."/>
            <person name="Izuno A."/>
            <person name="Isagi Y."/>
            <person name="Lee S.L."/>
            <person name="Shimizu K.K."/>
        </authorList>
    </citation>
    <scope>NUCLEOTIDE SEQUENCE [LARGE SCALE GENOMIC DNA]</scope>
    <source>
        <strain evidence="9">214</strain>
    </source>
</reference>
<keyword evidence="6" id="KW-0675">Receptor</keyword>
<accession>A0AAV5J6M6</accession>
<feature type="transmembrane region" description="Helical" evidence="8">
    <location>
        <begin position="12"/>
        <end position="35"/>
    </location>
</feature>
<dbReference type="GO" id="GO:0016020">
    <property type="term" value="C:membrane"/>
    <property type="evidence" value="ECO:0007669"/>
    <property type="project" value="UniProtKB-SubCell"/>
</dbReference>
<evidence type="ECO:0000256" key="6">
    <source>
        <dbReference type="ARBA" id="ARBA00023170"/>
    </source>
</evidence>
<dbReference type="Gene3D" id="3.80.10.10">
    <property type="entry name" value="Ribonuclease Inhibitor"/>
    <property type="match status" value="3"/>
</dbReference>
<dbReference type="PRINTS" id="PR00019">
    <property type="entry name" value="LEURICHRPT"/>
</dbReference>
<keyword evidence="2 8" id="KW-0812">Transmembrane</keyword>
<evidence type="ECO:0000256" key="4">
    <source>
        <dbReference type="ARBA" id="ARBA00022989"/>
    </source>
</evidence>
<keyword evidence="4 8" id="KW-1133">Transmembrane helix</keyword>
<evidence type="ECO:0000256" key="7">
    <source>
        <dbReference type="ARBA" id="ARBA00023180"/>
    </source>
</evidence>
<gene>
    <name evidence="9" type="ORF">SLEP1_g18000</name>
</gene>
<dbReference type="PANTHER" id="PTHR48061">
    <property type="entry name" value="LEUCINE-RICH REPEAT RECEPTOR PROTEIN KINASE EMS1-LIKE-RELATED"/>
    <property type="match status" value="1"/>
</dbReference>
<keyword evidence="3" id="KW-0732">Signal</keyword>
<keyword evidence="5 8" id="KW-0472">Membrane</keyword>
<keyword evidence="10" id="KW-1185">Reference proteome</keyword>
<keyword evidence="7" id="KW-0325">Glycoprotein</keyword>
<dbReference type="InterPro" id="IPR046956">
    <property type="entry name" value="RLP23-like"/>
</dbReference>
<proteinExistence type="predicted"/>
<evidence type="ECO:0000256" key="8">
    <source>
        <dbReference type="SAM" id="Phobius"/>
    </source>
</evidence>
<dbReference type="Proteomes" id="UP001054252">
    <property type="component" value="Unassembled WGS sequence"/>
</dbReference>
<dbReference type="InterPro" id="IPR001611">
    <property type="entry name" value="Leu-rich_rpt"/>
</dbReference>
<dbReference type="EMBL" id="BPVZ01000024">
    <property type="protein sequence ID" value="GKV06069.1"/>
    <property type="molecule type" value="Genomic_DNA"/>
</dbReference>
<dbReference type="PROSITE" id="PS51450">
    <property type="entry name" value="LRR"/>
    <property type="match status" value="1"/>
</dbReference>
<organism evidence="9 10">
    <name type="scientific">Rubroshorea leprosula</name>
    <dbReference type="NCBI Taxonomy" id="152421"/>
    <lineage>
        <taxon>Eukaryota</taxon>
        <taxon>Viridiplantae</taxon>
        <taxon>Streptophyta</taxon>
        <taxon>Embryophyta</taxon>
        <taxon>Tracheophyta</taxon>
        <taxon>Spermatophyta</taxon>
        <taxon>Magnoliopsida</taxon>
        <taxon>eudicotyledons</taxon>
        <taxon>Gunneridae</taxon>
        <taxon>Pentapetalae</taxon>
        <taxon>rosids</taxon>
        <taxon>malvids</taxon>
        <taxon>Malvales</taxon>
        <taxon>Dipterocarpaceae</taxon>
        <taxon>Rubroshorea</taxon>
    </lineage>
</organism>
<evidence type="ECO:0000256" key="5">
    <source>
        <dbReference type="ARBA" id="ARBA00023136"/>
    </source>
</evidence>
<evidence type="ECO:0000313" key="9">
    <source>
        <dbReference type="EMBL" id="GKV06069.1"/>
    </source>
</evidence>